<accession>A0A7G9YFL5</accession>
<gene>
    <name evidence="1" type="ORF">DEIDBPHB_00048</name>
</gene>
<dbReference type="EMBL" id="MT631217">
    <property type="protein sequence ID" value="QNO46799.1"/>
    <property type="molecule type" value="Genomic_DNA"/>
</dbReference>
<proteinExistence type="predicted"/>
<sequence>MYEITFLASDGIGEPVAGTVQVKVPHDWSGGDCVSIDSGQNYDATEVN</sequence>
<reference evidence="1" key="1">
    <citation type="submission" date="2020-06" db="EMBL/GenBank/DDBJ databases">
        <title>Unique genomic features of the anaerobic methanotrophic archaea.</title>
        <authorList>
            <person name="Chadwick G.L."/>
            <person name="Skennerton C.T."/>
            <person name="Laso-Perez R."/>
            <person name="Leu A.O."/>
            <person name="Speth D.R."/>
            <person name="Yu H."/>
            <person name="Morgan-Lang C."/>
            <person name="Hatzenpichler R."/>
            <person name="Goudeau D."/>
            <person name="Malmstrom R."/>
            <person name="Brazelton W.J."/>
            <person name="Woyke T."/>
            <person name="Hallam S.J."/>
            <person name="Tyson G.W."/>
            <person name="Wegener G."/>
            <person name="Boetius A."/>
            <person name="Orphan V."/>
        </authorList>
    </citation>
    <scope>NUCLEOTIDE SEQUENCE</scope>
</reference>
<dbReference type="AlphaFoldDB" id="A0A7G9YFL5"/>
<name>A0A7G9YFL5_9EURY</name>
<evidence type="ECO:0000313" key="1">
    <source>
        <dbReference type="EMBL" id="QNO46799.1"/>
    </source>
</evidence>
<protein>
    <submittedName>
        <fullName evidence="1">Uncharacterized protein</fullName>
    </submittedName>
</protein>
<organism evidence="1">
    <name type="scientific">Candidatus Methanogaster sp. ANME-2c ERB4</name>
    <dbReference type="NCBI Taxonomy" id="2759911"/>
    <lineage>
        <taxon>Archaea</taxon>
        <taxon>Methanobacteriati</taxon>
        <taxon>Methanobacteriota</taxon>
        <taxon>Stenosarchaea group</taxon>
        <taxon>Methanomicrobia</taxon>
        <taxon>Methanosarcinales</taxon>
        <taxon>ANME-2 cluster</taxon>
        <taxon>Candidatus Methanogasteraceae</taxon>
        <taxon>Candidatus Methanogaster</taxon>
    </lineage>
</organism>